<keyword evidence="8 11" id="KW-0808">Transferase</keyword>
<comment type="caution">
    <text evidence="11">The sequence shown here is derived from an EMBL/GenBank/DDBJ whole genome shotgun (WGS) entry which is preliminary data.</text>
</comment>
<keyword evidence="12" id="KW-1185">Reference proteome</keyword>
<dbReference type="InterPro" id="IPR050103">
    <property type="entry name" value="Class-III_PLP-dep_AT"/>
</dbReference>
<evidence type="ECO:0000313" key="12">
    <source>
        <dbReference type="Proteomes" id="UP001447188"/>
    </source>
</evidence>
<evidence type="ECO:0000256" key="4">
    <source>
        <dbReference type="ARBA" id="ARBA00008954"/>
    </source>
</evidence>
<evidence type="ECO:0000256" key="6">
    <source>
        <dbReference type="ARBA" id="ARBA00022576"/>
    </source>
</evidence>
<accession>A0ABR3GXN9</accession>
<evidence type="ECO:0000256" key="10">
    <source>
        <dbReference type="RuleBase" id="RU003560"/>
    </source>
</evidence>
<dbReference type="Pfam" id="PF00202">
    <property type="entry name" value="Aminotran_3"/>
    <property type="match status" value="1"/>
</dbReference>
<evidence type="ECO:0000313" key="11">
    <source>
        <dbReference type="EMBL" id="KAL0640715.1"/>
    </source>
</evidence>
<dbReference type="NCBIfam" id="TIGR00707">
    <property type="entry name" value="argD"/>
    <property type="match status" value="1"/>
</dbReference>
<dbReference type="CDD" id="cd00610">
    <property type="entry name" value="OAT_like"/>
    <property type="match status" value="1"/>
</dbReference>
<reference evidence="11 12" key="1">
    <citation type="submission" date="2024-02" db="EMBL/GenBank/DDBJ databases">
        <title>Discinaceae phylogenomics.</title>
        <authorList>
            <person name="Dirks A.C."/>
            <person name="James T.Y."/>
        </authorList>
    </citation>
    <scope>NUCLEOTIDE SEQUENCE [LARGE SCALE GENOMIC DNA]</scope>
    <source>
        <strain evidence="11 12">ACD0624</strain>
    </source>
</reference>
<comment type="subcellular location">
    <subcellularLocation>
        <location evidence="2">Mitochondrion</location>
    </subcellularLocation>
</comment>
<protein>
    <recommendedName>
        <fullName evidence="5">acetylornithine transaminase</fullName>
        <ecNumber evidence="5">2.6.1.11</ecNumber>
    </recommendedName>
</protein>
<dbReference type="HAMAP" id="MF_01107">
    <property type="entry name" value="ArgD_aminotrans_3"/>
    <property type="match status" value="1"/>
</dbReference>
<evidence type="ECO:0000256" key="2">
    <source>
        <dbReference type="ARBA" id="ARBA00004173"/>
    </source>
</evidence>
<keyword evidence="7" id="KW-0028">Amino-acid biosynthesis</keyword>
<evidence type="ECO:0000256" key="5">
    <source>
        <dbReference type="ARBA" id="ARBA00012919"/>
    </source>
</evidence>
<dbReference type="InterPro" id="IPR005814">
    <property type="entry name" value="Aminotrans_3"/>
</dbReference>
<dbReference type="PANTHER" id="PTHR11986">
    <property type="entry name" value="AMINOTRANSFERASE CLASS III"/>
    <property type="match status" value="1"/>
</dbReference>
<name>A0ABR3GXN9_9PEZI</name>
<dbReference type="InterPro" id="IPR049704">
    <property type="entry name" value="Aminotrans_3_PPA_site"/>
</dbReference>
<keyword evidence="9 10" id="KW-0663">Pyridoxal phosphate</keyword>
<dbReference type="Gene3D" id="3.90.1150.10">
    <property type="entry name" value="Aspartate Aminotransferase, domain 1"/>
    <property type="match status" value="1"/>
</dbReference>
<evidence type="ECO:0000256" key="1">
    <source>
        <dbReference type="ARBA" id="ARBA00001933"/>
    </source>
</evidence>
<dbReference type="InterPro" id="IPR004636">
    <property type="entry name" value="AcOrn/SuccOrn_fam"/>
</dbReference>
<comment type="similarity">
    <text evidence="4 10">Belongs to the class-III pyridoxal-phosphate-dependent aminotransferase family.</text>
</comment>
<sequence length="461" mass="49687">MALRLASKRVLRSALLPQFRASSSTASRLSPGMQAEILREARLPNPDPTPDSGSARMIADHEKYMVATYARPMPIFVKGSGSYLWDLENRRYIDFTAGIAVNALGHGNARLCELIYEQAQQVIHTSNLYHNPWTGALCKLLVETTRTAGAFATASRVFVCNSGTEANEAALKFARKVGKTFGGESKTGLVSFHGSFHGRTLGALSATPNPKYQKPFAPMLPGFRYGVFNDVDGVEALVDETTCGVIVEPIQGEGGVNVGTEEFLGALARRCREVGAVLIYDEIQCGLGRTGDLWAHQFLPKEAHPDILTMAKALGNGFPVAATMVNDFVADRIVTGDHGTTFGGNPLASRVGHYVFEQLSQPALLTGVAEKSEIFRHRLSALVEKFPGIAVEVRGRGLILGLQLTRDPAALVKECRERGLLVITAGTNTVRFVPPLVLENEVAEAGLDIFEEAMEAFASGA</sequence>
<comment type="pathway">
    <text evidence="3">Amino-acid biosynthesis; L-arginine biosynthesis; N(2)-acetyl-L-ornithine from L-glutamate: step 4/4.</text>
</comment>
<gene>
    <name evidence="11" type="primary">ARG8</name>
    <name evidence="11" type="ORF">Q9L58_000019</name>
</gene>
<evidence type="ECO:0000256" key="9">
    <source>
        <dbReference type="ARBA" id="ARBA00022898"/>
    </source>
</evidence>
<dbReference type="Proteomes" id="UP001447188">
    <property type="component" value="Unassembled WGS sequence"/>
</dbReference>
<dbReference type="NCBIfam" id="NF002325">
    <property type="entry name" value="PRK01278.1"/>
    <property type="match status" value="1"/>
</dbReference>
<dbReference type="GO" id="GO:0003992">
    <property type="term" value="F:N2-acetyl-L-ornithine:2-oxoglutarate 5-aminotransferase activity"/>
    <property type="evidence" value="ECO:0007669"/>
    <property type="project" value="UniProtKB-EC"/>
</dbReference>
<proteinExistence type="inferred from homology"/>
<dbReference type="PROSITE" id="PS00600">
    <property type="entry name" value="AA_TRANSFER_CLASS_3"/>
    <property type="match status" value="1"/>
</dbReference>
<dbReference type="Gene3D" id="3.40.640.10">
    <property type="entry name" value="Type I PLP-dependent aspartate aminotransferase-like (Major domain)"/>
    <property type="match status" value="1"/>
</dbReference>
<evidence type="ECO:0000256" key="3">
    <source>
        <dbReference type="ARBA" id="ARBA00005024"/>
    </source>
</evidence>
<evidence type="ECO:0000256" key="8">
    <source>
        <dbReference type="ARBA" id="ARBA00022679"/>
    </source>
</evidence>
<comment type="cofactor">
    <cofactor evidence="1">
        <name>pyridoxal 5'-phosphate</name>
        <dbReference type="ChEBI" id="CHEBI:597326"/>
    </cofactor>
</comment>
<dbReference type="EC" id="2.6.1.11" evidence="5"/>
<dbReference type="PIRSF" id="PIRSF000521">
    <property type="entry name" value="Transaminase_4ab_Lys_Orn"/>
    <property type="match status" value="1"/>
</dbReference>
<dbReference type="InterPro" id="IPR015422">
    <property type="entry name" value="PyrdxlP-dep_Trfase_small"/>
</dbReference>
<dbReference type="InterPro" id="IPR015421">
    <property type="entry name" value="PyrdxlP-dep_Trfase_major"/>
</dbReference>
<keyword evidence="6 11" id="KW-0032">Aminotransferase</keyword>
<dbReference type="PANTHER" id="PTHR11986:SF79">
    <property type="entry name" value="ACETYLORNITHINE AMINOTRANSFERASE, MITOCHONDRIAL"/>
    <property type="match status" value="1"/>
</dbReference>
<dbReference type="EMBL" id="JBBBZM010000001">
    <property type="protein sequence ID" value="KAL0640715.1"/>
    <property type="molecule type" value="Genomic_DNA"/>
</dbReference>
<evidence type="ECO:0000256" key="7">
    <source>
        <dbReference type="ARBA" id="ARBA00022605"/>
    </source>
</evidence>
<dbReference type="SUPFAM" id="SSF53383">
    <property type="entry name" value="PLP-dependent transferases"/>
    <property type="match status" value="1"/>
</dbReference>
<dbReference type="InterPro" id="IPR015424">
    <property type="entry name" value="PyrdxlP-dep_Trfase"/>
</dbReference>
<organism evidence="11 12">
    <name type="scientific">Discina gigas</name>
    <dbReference type="NCBI Taxonomy" id="1032678"/>
    <lineage>
        <taxon>Eukaryota</taxon>
        <taxon>Fungi</taxon>
        <taxon>Dikarya</taxon>
        <taxon>Ascomycota</taxon>
        <taxon>Pezizomycotina</taxon>
        <taxon>Pezizomycetes</taxon>
        <taxon>Pezizales</taxon>
        <taxon>Discinaceae</taxon>
        <taxon>Discina</taxon>
    </lineage>
</organism>